<feature type="transmembrane region" description="Helical" evidence="6">
    <location>
        <begin position="291"/>
        <end position="314"/>
    </location>
</feature>
<dbReference type="Gene3D" id="1.20.1250.20">
    <property type="entry name" value="MFS general substrate transporter like domains"/>
    <property type="match status" value="1"/>
</dbReference>
<feature type="transmembrane region" description="Helical" evidence="6">
    <location>
        <begin position="435"/>
        <end position="460"/>
    </location>
</feature>
<name>A0A0B7JYW3_BIOOC</name>
<dbReference type="InterPro" id="IPR036259">
    <property type="entry name" value="MFS_trans_sf"/>
</dbReference>
<evidence type="ECO:0000256" key="2">
    <source>
        <dbReference type="ARBA" id="ARBA00022692"/>
    </source>
</evidence>
<accession>A0A0B7JYW3</accession>
<evidence type="ECO:0000256" key="1">
    <source>
        <dbReference type="ARBA" id="ARBA00004141"/>
    </source>
</evidence>
<keyword evidence="2 6" id="KW-0812">Transmembrane</keyword>
<dbReference type="InterPro" id="IPR020846">
    <property type="entry name" value="MFS_dom"/>
</dbReference>
<dbReference type="Gene3D" id="1.20.1720.10">
    <property type="entry name" value="Multidrug resistance protein D"/>
    <property type="match status" value="1"/>
</dbReference>
<evidence type="ECO:0000256" key="6">
    <source>
        <dbReference type="SAM" id="Phobius"/>
    </source>
</evidence>
<dbReference type="SUPFAM" id="SSF103473">
    <property type="entry name" value="MFS general substrate transporter"/>
    <property type="match status" value="1"/>
</dbReference>
<sequence>MAESPSVTPEVAQQGAGGLVEGKDAQTSSSKTEPDQTVTGTTDTDGDNDDDEKYLKGWRLWIVTAGMWISLFLSTLETTIVSTSLISITDALSGFLLRDWVVTAYLLTYTDKPTPSQALIDPTAPAHALPRGFLTIFAKVSDLFGKKTMLLVALAIFTVFSALCGASNDIVTLTSQLTRALRRRIIFRAFQGIGASGIYSMVLVLAPTLVPVRKYGKYMAIVATVFLIASVLGPVLGGVINAHSSWRWVFLLNIPGGAIAFITLAVFLPMSDESSQLSIKQIVRSKFRLSVWARLDLLGMSLLLAFSVLLIFALEEAGTRYPQEPVFPPSICKDRLPAALLLSAFFIGFPFVSIIVNLPQRAQAVYGKSAFEAGISMLPLLLASPVATALAGFLTGRAKVPLFYILVVSGVFQLVGVGLTCGLPTNTTTFPKELYAYEAIMGFGFGLGLSTLLILARLVVSKENLPVMMGAATQVRVLGGTISLAICATMLNNYVKPQIGELIDPAEAAAVLESLSEIQTLTKLQQIQVRRAFAEGYNQQNIFMTALTGVGFVATCFLWERHPRRAE</sequence>
<keyword evidence="4 6" id="KW-0472">Membrane</keyword>
<feature type="region of interest" description="Disordered" evidence="5">
    <location>
        <begin position="1"/>
        <end position="49"/>
    </location>
</feature>
<reference evidence="8" key="1">
    <citation type="submission" date="2015-01" db="EMBL/GenBank/DDBJ databases">
        <authorList>
            <person name="Durling Mikael"/>
        </authorList>
    </citation>
    <scope>NUCLEOTIDE SEQUENCE</scope>
</reference>
<dbReference type="GO" id="GO:0005886">
    <property type="term" value="C:plasma membrane"/>
    <property type="evidence" value="ECO:0007669"/>
    <property type="project" value="TreeGrafter"/>
</dbReference>
<feature type="transmembrane region" description="Helical" evidence="6">
    <location>
        <begin position="58"/>
        <end position="76"/>
    </location>
</feature>
<feature type="transmembrane region" description="Helical" evidence="6">
    <location>
        <begin position="149"/>
        <end position="173"/>
    </location>
</feature>
<feature type="domain" description="Major facilitator superfamily (MFS) profile" evidence="7">
    <location>
        <begin position="63"/>
        <end position="563"/>
    </location>
</feature>
<dbReference type="InterPro" id="IPR011701">
    <property type="entry name" value="MFS"/>
</dbReference>
<dbReference type="Pfam" id="PF07690">
    <property type="entry name" value="MFS_1"/>
    <property type="match status" value="1"/>
</dbReference>
<comment type="subcellular location">
    <subcellularLocation>
        <location evidence="1">Membrane</location>
        <topology evidence="1">Multi-pass membrane protein</topology>
    </subcellularLocation>
</comment>
<feature type="transmembrane region" description="Helical" evidence="6">
    <location>
        <begin position="185"/>
        <end position="206"/>
    </location>
</feature>
<proteinExistence type="predicted"/>
<dbReference type="AlphaFoldDB" id="A0A0B7JYW3"/>
<feature type="transmembrane region" description="Helical" evidence="6">
    <location>
        <begin position="338"/>
        <end position="358"/>
    </location>
</feature>
<evidence type="ECO:0000259" key="7">
    <source>
        <dbReference type="PROSITE" id="PS50850"/>
    </source>
</evidence>
<dbReference type="PANTHER" id="PTHR23501">
    <property type="entry name" value="MAJOR FACILITATOR SUPERFAMILY"/>
    <property type="match status" value="1"/>
</dbReference>
<evidence type="ECO:0000256" key="4">
    <source>
        <dbReference type="ARBA" id="ARBA00023136"/>
    </source>
</evidence>
<organism evidence="8">
    <name type="scientific">Bionectria ochroleuca</name>
    <name type="common">Gliocladium roseum</name>
    <dbReference type="NCBI Taxonomy" id="29856"/>
    <lineage>
        <taxon>Eukaryota</taxon>
        <taxon>Fungi</taxon>
        <taxon>Dikarya</taxon>
        <taxon>Ascomycota</taxon>
        <taxon>Pezizomycotina</taxon>
        <taxon>Sordariomycetes</taxon>
        <taxon>Hypocreomycetidae</taxon>
        <taxon>Hypocreales</taxon>
        <taxon>Bionectriaceae</taxon>
        <taxon>Clonostachys</taxon>
    </lineage>
</organism>
<feature type="transmembrane region" description="Helical" evidence="6">
    <location>
        <begin position="218"/>
        <end position="240"/>
    </location>
</feature>
<evidence type="ECO:0000256" key="3">
    <source>
        <dbReference type="ARBA" id="ARBA00022989"/>
    </source>
</evidence>
<evidence type="ECO:0000256" key="5">
    <source>
        <dbReference type="SAM" id="MobiDB-lite"/>
    </source>
</evidence>
<feature type="transmembrane region" description="Helical" evidence="6">
    <location>
        <begin position="542"/>
        <end position="559"/>
    </location>
</feature>
<dbReference type="PROSITE" id="PS50850">
    <property type="entry name" value="MFS"/>
    <property type="match status" value="1"/>
</dbReference>
<feature type="transmembrane region" description="Helical" evidence="6">
    <location>
        <begin position="370"/>
        <end position="396"/>
    </location>
</feature>
<dbReference type="GO" id="GO:0022857">
    <property type="term" value="F:transmembrane transporter activity"/>
    <property type="evidence" value="ECO:0007669"/>
    <property type="project" value="InterPro"/>
</dbReference>
<evidence type="ECO:0000313" key="8">
    <source>
        <dbReference type="EMBL" id="CEO47815.1"/>
    </source>
</evidence>
<dbReference type="PANTHER" id="PTHR23501:SF43">
    <property type="entry name" value="MULTIDRUG TRANSPORTER, PUTATIVE (AFU_ORTHOLOGUE AFUA_6G03040)-RELATED"/>
    <property type="match status" value="1"/>
</dbReference>
<protein>
    <recommendedName>
        <fullName evidence="7">Major facilitator superfamily (MFS) profile domain-containing protein</fullName>
    </recommendedName>
</protein>
<keyword evidence="3 6" id="KW-1133">Transmembrane helix</keyword>
<gene>
    <name evidence="8" type="ORF">BN869_000003870_1</name>
</gene>
<feature type="transmembrane region" description="Helical" evidence="6">
    <location>
        <begin position="246"/>
        <end position="270"/>
    </location>
</feature>
<feature type="transmembrane region" description="Helical" evidence="6">
    <location>
        <begin position="402"/>
        <end position="423"/>
    </location>
</feature>
<dbReference type="EMBL" id="CDPU01000008">
    <property type="protein sequence ID" value="CEO47815.1"/>
    <property type="molecule type" value="Genomic_DNA"/>
</dbReference>